<accession>A0ABN3VJ87</accession>
<evidence type="ECO:0000256" key="6">
    <source>
        <dbReference type="ARBA" id="ARBA00022989"/>
    </source>
</evidence>
<organism evidence="10 11">
    <name type="scientific">Saccharopolyspora taberi</name>
    <dbReference type="NCBI Taxonomy" id="60895"/>
    <lineage>
        <taxon>Bacteria</taxon>
        <taxon>Bacillati</taxon>
        <taxon>Actinomycetota</taxon>
        <taxon>Actinomycetes</taxon>
        <taxon>Pseudonocardiales</taxon>
        <taxon>Pseudonocardiaceae</taxon>
        <taxon>Saccharopolyspora</taxon>
    </lineage>
</organism>
<gene>
    <name evidence="10" type="ORF">GCM10010470_52530</name>
</gene>
<sequence>MVQATLGARAAAPAAGHPHPLARWPVLAITCAVVLVHVAVSPFGEHWIDEVYMLAAGKYHPDWGYADQPPIAPLVAAAMDWLAPGSLPLLRLPAVLVAAAAVPLTALITREFGGDRRAQVIASAATATGLWAALIGHWVTPYTFEPTLWLLLTWLLVRWIRLHHDGRPDDRLLLAAGAVTGLTLQTKFQILILGAALLLTMLVFGPRRQLARPMLLAAAAIAVLIALPTLIWQANHDWPQLRMGPVVAQETPVLSGGRLGTAASTLLYAGIAGAPLLCYGVWRLVTAAEMRMYRFLGVTTVLLYVFFVATAARPYYLLGLYGVAFAAGAVGLQRRREVKRARLRWVAWPAFGLSAAAALGVVWLSIGFTSSLLGITSPTLVADAGHAYNALPEQTRSHTAILTQNYVAASYLDVLGSENGLPRAFSPHRGYGYFPPPDEAAQHVLYVGSDPGALREHFTEVEQLPGNTAMWFLSGKQESWAVLWPEVRHL</sequence>
<feature type="domain" description="Glycosyltransferase RgtA/B/C/D-like" evidence="9">
    <location>
        <begin position="67"/>
        <end position="232"/>
    </location>
</feature>
<keyword evidence="3" id="KW-0328">Glycosyltransferase</keyword>
<dbReference type="InterPro" id="IPR038731">
    <property type="entry name" value="RgtA/B/C-like"/>
</dbReference>
<dbReference type="PANTHER" id="PTHR33908:SF11">
    <property type="entry name" value="MEMBRANE PROTEIN"/>
    <property type="match status" value="1"/>
</dbReference>
<feature type="transmembrane region" description="Helical" evidence="8">
    <location>
        <begin position="266"/>
        <end position="285"/>
    </location>
</feature>
<dbReference type="RefSeq" id="WP_344684134.1">
    <property type="nucleotide sequence ID" value="NZ_BAAAUX010000022.1"/>
</dbReference>
<protein>
    <submittedName>
        <fullName evidence="10">Glycosyltransferase family 39 protein</fullName>
    </submittedName>
</protein>
<feature type="transmembrane region" description="Helical" evidence="8">
    <location>
        <begin position="120"/>
        <end position="139"/>
    </location>
</feature>
<name>A0ABN3VJ87_9PSEU</name>
<reference evidence="10 11" key="1">
    <citation type="journal article" date="2019" name="Int. J. Syst. Evol. Microbiol.">
        <title>The Global Catalogue of Microorganisms (GCM) 10K type strain sequencing project: providing services to taxonomists for standard genome sequencing and annotation.</title>
        <authorList>
            <consortium name="The Broad Institute Genomics Platform"/>
            <consortium name="The Broad Institute Genome Sequencing Center for Infectious Disease"/>
            <person name="Wu L."/>
            <person name="Ma J."/>
        </authorList>
    </citation>
    <scope>NUCLEOTIDE SEQUENCE [LARGE SCALE GENOMIC DNA]</scope>
    <source>
        <strain evidence="10 11">JCM 9383</strain>
    </source>
</reference>
<feature type="transmembrane region" description="Helical" evidence="8">
    <location>
        <begin position="315"/>
        <end position="333"/>
    </location>
</feature>
<feature type="transmembrane region" description="Helical" evidence="8">
    <location>
        <begin position="214"/>
        <end position="234"/>
    </location>
</feature>
<comment type="subcellular location">
    <subcellularLocation>
        <location evidence="1">Cell membrane</location>
        <topology evidence="1">Multi-pass membrane protein</topology>
    </subcellularLocation>
</comment>
<keyword evidence="5 8" id="KW-0812">Transmembrane</keyword>
<keyword evidence="4" id="KW-0808">Transferase</keyword>
<dbReference type="EMBL" id="BAAAUX010000022">
    <property type="protein sequence ID" value="GAA2810714.1"/>
    <property type="molecule type" value="Genomic_DNA"/>
</dbReference>
<evidence type="ECO:0000256" key="8">
    <source>
        <dbReference type="SAM" id="Phobius"/>
    </source>
</evidence>
<proteinExistence type="predicted"/>
<dbReference type="PANTHER" id="PTHR33908">
    <property type="entry name" value="MANNOSYLTRANSFERASE YKCB-RELATED"/>
    <property type="match status" value="1"/>
</dbReference>
<comment type="caution">
    <text evidence="10">The sequence shown here is derived from an EMBL/GenBank/DDBJ whole genome shotgun (WGS) entry which is preliminary data.</text>
</comment>
<evidence type="ECO:0000256" key="3">
    <source>
        <dbReference type="ARBA" id="ARBA00022676"/>
    </source>
</evidence>
<dbReference type="Proteomes" id="UP001500979">
    <property type="component" value="Unassembled WGS sequence"/>
</dbReference>
<evidence type="ECO:0000256" key="4">
    <source>
        <dbReference type="ARBA" id="ARBA00022679"/>
    </source>
</evidence>
<feature type="transmembrane region" description="Helical" evidence="8">
    <location>
        <begin position="188"/>
        <end position="205"/>
    </location>
</feature>
<dbReference type="InterPro" id="IPR050297">
    <property type="entry name" value="LipidA_mod_glycosyltrf_83"/>
</dbReference>
<evidence type="ECO:0000256" key="2">
    <source>
        <dbReference type="ARBA" id="ARBA00022475"/>
    </source>
</evidence>
<evidence type="ECO:0000313" key="10">
    <source>
        <dbReference type="EMBL" id="GAA2810714.1"/>
    </source>
</evidence>
<keyword evidence="11" id="KW-1185">Reference proteome</keyword>
<evidence type="ECO:0000256" key="7">
    <source>
        <dbReference type="ARBA" id="ARBA00023136"/>
    </source>
</evidence>
<keyword evidence="2" id="KW-1003">Cell membrane</keyword>
<keyword evidence="7 8" id="KW-0472">Membrane</keyword>
<keyword evidence="6 8" id="KW-1133">Transmembrane helix</keyword>
<feature type="transmembrane region" description="Helical" evidence="8">
    <location>
        <begin position="292"/>
        <end position="309"/>
    </location>
</feature>
<dbReference type="Pfam" id="PF13231">
    <property type="entry name" value="PMT_2"/>
    <property type="match status" value="1"/>
</dbReference>
<feature type="transmembrane region" description="Helical" evidence="8">
    <location>
        <begin position="89"/>
        <end position="108"/>
    </location>
</feature>
<feature type="transmembrane region" description="Helical" evidence="8">
    <location>
        <begin position="21"/>
        <end position="40"/>
    </location>
</feature>
<feature type="transmembrane region" description="Helical" evidence="8">
    <location>
        <begin position="345"/>
        <end position="366"/>
    </location>
</feature>
<evidence type="ECO:0000259" key="9">
    <source>
        <dbReference type="Pfam" id="PF13231"/>
    </source>
</evidence>
<evidence type="ECO:0000256" key="1">
    <source>
        <dbReference type="ARBA" id="ARBA00004651"/>
    </source>
</evidence>
<evidence type="ECO:0000313" key="11">
    <source>
        <dbReference type="Proteomes" id="UP001500979"/>
    </source>
</evidence>
<evidence type="ECO:0000256" key="5">
    <source>
        <dbReference type="ARBA" id="ARBA00022692"/>
    </source>
</evidence>